<dbReference type="EMBL" id="CAKKNE010000006">
    <property type="protein sequence ID" value="CAH0379392.1"/>
    <property type="molecule type" value="Genomic_DNA"/>
</dbReference>
<keyword evidence="4" id="KW-1185">Reference proteome</keyword>
<dbReference type="CDD" id="cd04508">
    <property type="entry name" value="Tudor_SF"/>
    <property type="match status" value="1"/>
</dbReference>
<sequence>MRSRRGQAAEVPPERVFGILWGQMYDQGWRVLAKPHWFARGDPRTWIYCAPEVLDAAGKLRSRGAGKLGESIFLDKGDLWAWAQRSGWALPADDDDDATGDREGSPSSADEPDDAAAPTSEHHYYRLCIDHHNRLDASRVEARALAAEAATVPEHVLLSPQSPEAPASAKWKEDDRIEAFCRKDMARYYPGTVHEVNVDGTYAVIFDGEKYRDDSPPYLYDADVLEDHIRELADAPATPAPAAPVTAAALPPPGTRVAVRFDDGQDYGGTIGDALDERSAMCQFDDGTSDVIRFPDQDVRVLRAGDNATARPPPPPESRVEVLFDDRWYAGTVVGGALDEHRATVFFDADGLSQVINFAETGIRVLGTTGELGVGARVALGGKAGNVVELGKRGWWSVRLEGESTLRSARAGKLTVLGRKILVLTAGGRVATILERKQRGWFAVALDGNVNDEGGAFERKSMRRPMFAPGQDALLDRARESAPSQQSKRPQAGAPEERAAQRQRFER</sequence>
<feature type="region of interest" description="Disordered" evidence="1">
    <location>
        <begin position="90"/>
        <end position="117"/>
    </location>
</feature>
<proteinExistence type="predicted"/>
<evidence type="ECO:0000313" key="2">
    <source>
        <dbReference type="EMBL" id="CAE0696379.1"/>
    </source>
</evidence>
<accession>A0A7S3ZX55</accession>
<evidence type="ECO:0008006" key="5">
    <source>
        <dbReference type="Google" id="ProtNLM"/>
    </source>
</evidence>
<dbReference type="Gene3D" id="2.30.30.140">
    <property type="match status" value="1"/>
</dbReference>
<feature type="compositionally biased region" description="Basic and acidic residues" evidence="1">
    <location>
        <begin position="495"/>
        <end position="507"/>
    </location>
</feature>
<name>A0A7S3ZX55_9STRA</name>
<protein>
    <recommendedName>
        <fullName evidence="5">Tudor domain-containing protein</fullName>
    </recommendedName>
</protein>
<gene>
    <name evidence="2" type="ORF">PCAL00307_LOCUS11815</name>
    <name evidence="3" type="ORF">PECAL_6P10120</name>
</gene>
<feature type="compositionally biased region" description="Low complexity" evidence="1">
    <location>
        <begin position="105"/>
        <end position="117"/>
    </location>
</feature>
<dbReference type="EMBL" id="HBIW01013769">
    <property type="protein sequence ID" value="CAE0696379.1"/>
    <property type="molecule type" value="Transcribed_RNA"/>
</dbReference>
<reference evidence="2" key="1">
    <citation type="submission" date="2021-01" db="EMBL/GenBank/DDBJ databases">
        <authorList>
            <person name="Corre E."/>
            <person name="Pelletier E."/>
            <person name="Niang G."/>
            <person name="Scheremetjew M."/>
            <person name="Finn R."/>
            <person name="Kale V."/>
            <person name="Holt S."/>
            <person name="Cochrane G."/>
            <person name="Meng A."/>
            <person name="Brown T."/>
            <person name="Cohen L."/>
        </authorList>
    </citation>
    <scope>NUCLEOTIDE SEQUENCE</scope>
    <source>
        <strain evidence="2">CCMP1756</strain>
    </source>
</reference>
<evidence type="ECO:0000256" key="1">
    <source>
        <dbReference type="SAM" id="MobiDB-lite"/>
    </source>
</evidence>
<evidence type="ECO:0000313" key="4">
    <source>
        <dbReference type="Proteomes" id="UP000789595"/>
    </source>
</evidence>
<evidence type="ECO:0000313" key="3">
    <source>
        <dbReference type="EMBL" id="CAH0379392.1"/>
    </source>
</evidence>
<feature type="region of interest" description="Disordered" evidence="1">
    <location>
        <begin position="454"/>
        <end position="507"/>
    </location>
</feature>
<organism evidence="2">
    <name type="scientific">Pelagomonas calceolata</name>
    <dbReference type="NCBI Taxonomy" id="35677"/>
    <lineage>
        <taxon>Eukaryota</taxon>
        <taxon>Sar</taxon>
        <taxon>Stramenopiles</taxon>
        <taxon>Ochrophyta</taxon>
        <taxon>Pelagophyceae</taxon>
        <taxon>Pelagomonadales</taxon>
        <taxon>Pelagomonadaceae</taxon>
        <taxon>Pelagomonas</taxon>
    </lineage>
</organism>
<dbReference type="Proteomes" id="UP000789595">
    <property type="component" value="Unassembled WGS sequence"/>
</dbReference>
<reference evidence="3" key="2">
    <citation type="submission" date="2021-11" db="EMBL/GenBank/DDBJ databases">
        <authorList>
            <consortium name="Genoscope - CEA"/>
            <person name="William W."/>
        </authorList>
    </citation>
    <scope>NUCLEOTIDE SEQUENCE</scope>
</reference>
<dbReference type="AlphaFoldDB" id="A0A7S3ZX55"/>